<dbReference type="PANTHER" id="PTHR46732:SF8">
    <property type="entry name" value="ATP-DEPENDENT PROTEASE LA (LON) DOMAIN PROTEIN"/>
    <property type="match status" value="1"/>
</dbReference>
<keyword evidence="4" id="KW-1185">Reference proteome</keyword>
<proteinExistence type="predicted"/>
<organism evidence="4 5">
    <name type="scientific">Ceratosolen solmsi marchali</name>
    <dbReference type="NCBI Taxonomy" id="326594"/>
    <lineage>
        <taxon>Eukaryota</taxon>
        <taxon>Metazoa</taxon>
        <taxon>Ecdysozoa</taxon>
        <taxon>Arthropoda</taxon>
        <taxon>Hexapoda</taxon>
        <taxon>Insecta</taxon>
        <taxon>Pterygota</taxon>
        <taxon>Neoptera</taxon>
        <taxon>Endopterygota</taxon>
        <taxon>Hymenoptera</taxon>
        <taxon>Apocrita</taxon>
        <taxon>Proctotrupomorpha</taxon>
        <taxon>Chalcidoidea</taxon>
        <taxon>Agaonidae</taxon>
        <taxon>Agaoninae</taxon>
        <taxon>Ceratosolen</taxon>
    </lineage>
</organism>
<dbReference type="GeneID" id="105362016"/>
<dbReference type="PROSITE" id="PS51788">
    <property type="entry name" value="CULT"/>
    <property type="match status" value="1"/>
</dbReference>
<feature type="domain" description="Lon N-terminal" evidence="2">
    <location>
        <begin position="87"/>
        <end position="311"/>
    </location>
</feature>
<dbReference type="FunFam" id="2.170.150.20:FF:000007">
    <property type="entry name" value="Protein cereblon"/>
    <property type="match status" value="1"/>
</dbReference>
<dbReference type="InterPro" id="IPR003111">
    <property type="entry name" value="Lon_prtase_N"/>
</dbReference>
<dbReference type="Pfam" id="PF02190">
    <property type="entry name" value="LON_substr_bdg"/>
    <property type="match status" value="1"/>
</dbReference>
<dbReference type="AlphaFoldDB" id="A0AAJ6YGH0"/>
<dbReference type="Gene3D" id="1.20.58.1480">
    <property type="match status" value="1"/>
</dbReference>
<dbReference type="Gene3D" id="2.30.130.40">
    <property type="entry name" value="LON domain-like"/>
    <property type="match status" value="1"/>
</dbReference>
<dbReference type="CTD" id="41230"/>
<dbReference type="Proteomes" id="UP000695007">
    <property type="component" value="Unplaced"/>
</dbReference>
<dbReference type="InterPro" id="IPR034750">
    <property type="entry name" value="CULT"/>
</dbReference>
<dbReference type="InterPro" id="IPR015947">
    <property type="entry name" value="PUA-like_sf"/>
</dbReference>
<dbReference type="RefSeq" id="XP_011497644.1">
    <property type="nucleotide sequence ID" value="XM_011499342.1"/>
</dbReference>
<dbReference type="CDD" id="cd15777">
    <property type="entry name" value="CRBN_C_like"/>
    <property type="match status" value="1"/>
</dbReference>
<dbReference type="Gene3D" id="2.170.150.20">
    <property type="entry name" value="Peptide methionine sulfoxide reductase"/>
    <property type="match status" value="1"/>
</dbReference>
<feature type="domain" description="CULT" evidence="3">
    <location>
        <begin position="310"/>
        <end position="418"/>
    </location>
</feature>
<reference evidence="5" key="1">
    <citation type="submission" date="2025-08" db="UniProtKB">
        <authorList>
            <consortium name="RefSeq"/>
        </authorList>
    </citation>
    <scope>IDENTIFICATION</scope>
</reference>
<evidence type="ECO:0000313" key="4">
    <source>
        <dbReference type="Proteomes" id="UP000695007"/>
    </source>
</evidence>
<dbReference type="PROSITE" id="PS51787">
    <property type="entry name" value="LON_N"/>
    <property type="match status" value="1"/>
</dbReference>
<dbReference type="PANTHER" id="PTHR46732">
    <property type="entry name" value="ATP-DEPENDENT PROTEASE LA (LON) DOMAIN PROTEIN"/>
    <property type="match status" value="1"/>
</dbReference>
<gene>
    <name evidence="5" type="primary">LOC105362016</name>
</gene>
<dbReference type="KEGG" id="csol:105362016"/>
<dbReference type="SUPFAM" id="SSF88697">
    <property type="entry name" value="PUA domain-like"/>
    <property type="match status" value="1"/>
</dbReference>
<evidence type="ECO:0000259" key="2">
    <source>
        <dbReference type="PROSITE" id="PS51787"/>
    </source>
</evidence>
<dbReference type="InterPro" id="IPR046336">
    <property type="entry name" value="Lon_prtase_N_sf"/>
</dbReference>
<sequence length="419" mass="48095">MENRFNNEGNDAQETVDSNEPSELGLAIDVSLNLNENVNINEDNQASSSSSTSDFDLNLPASHSYLGANLKELRGRTLLDDGIYLNLPLLIKESIILFPGQTLPLTVYNTKVIDMLSNCIEKNRTFGVVNRNGVKLASLGTTAEIYEYTRANPIEGFCVKAKGRQRFQILQTNPINNGGEVTLANVKILPEKMLPHPFIEYKLTSLDNQRLDPTDREHRILDKVESVEALMTHWPAWIYRQYDIYKLAFKIRQQLQFIETKGKCIPRDPTELSFWVAENLPLSNNQKIILLKFDCAISRLRWELNYLITDRIIVCKNCDKYIGRPCDIIVMNKEGPQSTFCNANGEVHDTITLSKAKNLVLIGYPSYHYSWFPGYYWTVTVCERCRCHMGWLFKTNKKKILNPTFFWGLTRNGLRSKHI</sequence>
<evidence type="ECO:0000259" key="3">
    <source>
        <dbReference type="PROSITE" id="PS51788"/>
    </source>
</evidence>
<accession>A0AAJ6YGH0</accession>
<feature type="region of interest" description="Disordered" evidence="1">
    <location>
        <begin position="1"/>
        <end position="20"/>
    </location>
</feature>
<evidence type="ECO:0000256" key="1">
    <source>
        <dbReference type="SAM" id="MobiDB-lite"/>
    </source>
</evidence>
<dbReference type="SMART" id="SM00464">
    <property type="entry name" value="LON"/>
    <property type="match status" value="1"/>
</dbReference>
<protein>
    <submittedName>
        <fullName evidence="5">Protein cereblon</fullName>
    </submittedName>
</protein>
<evidence type="ECO:0000313" key="5">
    <source>
        <dbReference type="RefSeq" id="XP_011497644.1"/>
    </source>
</evidence>
<name>A0AAJ6YGH0_9HYME</name>